<evidence type="ECO:0000313" key="1">
    <source>
        <dbReference type="EMBL" id="KTS80051.1"/>
    </source>
</evidence>
<name>A0ACC4ZPN1_9BACL</name>
<sequence length="334" mass="37296">MASIHEVAKQAGVSVATVSKVINNYSDVSSKTRNKVNKAIELLNYQPNVVARSLVKKRSWTVGMFLLDFFTNPFISELLDGLRKSLEDSSYDLLFLSPNLSNPDYTFTKHCISRNVDGVVMFGVDRTNQNFLDLLQAEMPTMMIDIDLLGPRTGYVTADNRRGAYLGVQHLVELGHKRIAFISGDLGCLVGQTRFSGYQEGLRSNELPYYDQYVEVEEYSIEGGYKAMKRLLQLSEAPSGVICSSDYMATGAIEAIREIGMRVPDHISVVGFDNTFYAELSMPKLTTINQNITLMGMKAGEHLIRMIENPDYSPPTEIVPANLVVRDSTGQYKE</sequence>
<proteinExistence type="predicted"/>
<dbReference type="EMBL" id="LDRX01000142">
    <property type="protein sequence ID" value="KTS80051.1"/>
    <property type="molecule type" value="Genomic_DNA"/>
</dbReference>
<comment type="caution">
    <text evidence="1">The sequence shown here is derived from an EMBL/GenBank/DDBJ whole genome shotgun (WGS) entry which is preliminary data.</text>
</comment>
<gene>
    <name evidence="1" type="ORF">NS115_21670</name>
</gene>
<reference evidence="1 2" key="1">
    <citation type="journal article" date="2016" name="Front. Microbiol.">
        <title>Genomic Resource of Rice Seed Associated Bacteria.</title>
        <authorList>
            <person name="Midha S."/>
            <person name="Bansal K."/>
            <person name="Sharma S."/>
            <person name="Kumar N."/>
            <person name="Patil P.P."/>
            <person name="Chaudhry V."/>
            <person name="Patil P.B."/>
        </authorList>
    </citation>
    <scope>NUCLEOTIDE SEQUENCE [LARGE SCALE GENOMIC DNA]</scope>
    <source>
        <strain evidence="1 2">NS115</strain>
    </source>
</reference>
<keyword evidence="2" id="KW-1185">Reference proteome</keyword>
<accession>A0ACC4ZPN1</accession>
<dbReference type="Proteomes" id="UP000074866">
    <property type="component" value="Unassembled WGS sequence"/>
</dbReference>
<organism evidence="1 2">
    <name type="scientific">Paenibacillus jamilae</name>
    <dbReference type="NCBI Taxonomy" id="114136"/>
    <lineage>
        <taxon>Bacteria</taxon>
        <taxon>Bacillati</taxon>
        <taxon>Bacillota</taxon>
        <taxon>Bacilli</taxon>
        <taxon>Bacillales</taxon>
        <taxon>Paenibacillaceae</taxon>
        <taxon>Paenibacillus</taxon>
    </lineage>
</organism>
<evidence type="ECO:0000313" key="2">
    <source>
        <dbReference type="Proteomes" id="UP000074866"/>
    </source>
</evidence>
<protein>
    <submittedName>
        <fullName evidence="1">LacI family transcriptional regulator</fullName>
    </submittedName>
</protein>